<proteinExistence type="predicted"/>
<gene>
    <name evidence="8" type="ORF">N7494_001166</name>
</gene>
<dbReference type="SUPFAM" id="SSF57701">
    <property type="entry name" value="Zn2/Cys6 DNA-binding domain"/>
    <property type="match status" value="1"/>
</dbReference>
<evidence type="ECO:0000256" key="3">
    <source>
        <dbReference type="ARBA" id="ARBA00023125"/>
    </source>
</evidence>
<evidence type="ECO:0000313" key="9">
    <source>
        <dbReference type="Proteomes" id="UP001220324"/>
    </source>
</evidence>
<dbReference type="PROSITE" id="PS50048">
    <property type="entry name" value="ZN2_CY6_FUNGAL_2"/>
    <property type="match status" value="1"/>
</dbReference>
<keyword evidence="5" id="KW-0539">Nucleus</keyword>
<name>A0AAD6GKG1_9EURO</name>
<dbReference type="GO" id="GO:0000981">
    <property type="term" value="F:DNA-binding transcription factor activity, RNA polymerase II-specific"/>
    <property type="evidence" value="ECO:0007669"/>
    <property type="project" value="InterPro"/>
</dbReference>
<feature type="region of interest" description="Disordered" evidence="6">
    <location>
        <begin position="190"/>
        <end position="214"/>
    </location>
</feature>
<evidence type="ECO:0000256" key="1">
    <source>
        <dbReference type="ARBA" id="ARBA00004123"/>
    </source>
</evidence>
<keyword evidence="4" id="KW-0804">Transcription</keyword>
<keyword evidence="2" id="KW-0805">Transcription regulation</keyword>
<accession>A0AAD6GKG1</accession>
<keyword evidence="9" id="KW-1185">Reference proteome</keyword>
<dbReference type="CDD" id="cd12148">
    <property type="entry name" value="fungal_TF_MHR"/>
    <property type="match status" value="1"/>
</dbReference>
<dbReference type="EMBL" id="JAQIZZ010000001">
    <property type="protein sequence ID" value="KAJ5557251.1"/>
    <property type="molecule type" value="Genomic_DNA"/>
</dbReference>
<protein>
    <recommendedName>
        <fullName evidence="7">Zn(2)-C6 fungal-type domain-containing protein</fullName>
    </recommendedName>
</protein>
<dbReference type="InterPro" id="IPR051089">
    <property type="entry name" value="prtT"/>
</dbReference>
<dbReference type="GO" id="GO:0008270">
    <property type="term" value="F:zinc ion binding"/>
    <property type="evidence" value="ECO:0007669"/>
    <property type="project" value="InterPro"/>
</dbReference>
<evidence type="ECO:0000259" key="7">
    <source>
        <dbReference type="PROSITE" id="PS50048"/>
    </source>
</evidence>
<evidence type="ECO:0000256" key="6">
    <source>
        <dbReference type="SAM" id="MobiDB-lite"/>
    </source>
</evidence>
<comment type="caution">
    <text evidence="8">The sequence shown here is derived from an EMBL/GenBank/DDBJ whole genome shotgun (WGS) entry which is preliminary data.</text>
</comment>
<reference evidence="8 9" key="1">
    <citation type="journal article" date="2023" name="IMA Fungus">
        <title>Comparative genomic study of the Penicillium genus elucidates a diverse pangenome and 15 lateral gene transfer events.</title>
        <authorList>
            <person name="Petersen C."/>
            <person name="Sorensen T."/>
            <person name="Nielsen M.R."/>
            <person name="Sondergaard T.E."/>
            <person name="Sorensen J.L."/>
            <person name="Fitzpatrick D.A."/>
            <person name="Frisvad J.C."/>
            <person name="Nielsen K.L."/>
        </authorList>
    </citation>
    <scope>NUCLEOTIDE SEQUENCE [LARGE SCALE GENOMIC DNA]</scope>
    <source>
        <strain evidence="8 9">IBT 35679</strain>
    </source>
</reference>
<dbReference type="GO" id="GO:0000976">
    <property type="term" value="F:transcription cis-regulatory region binding"/>
    <property type="evidence" value="ECO:0007669"/>
    <property type="project" value="TreeGrafter"/>
</dbReference>
<sequence>MDATDTSSETGRASVRPAAAAACEACRRMKMRCIRPDKNESKGRMIGPCERCMRTNRTCRIPEPRPLGRKRGARGRYSGFEKAVRRLRSEMRKEKMDPEAETLQEIVHLSSSGQETPHPHLPSEPIYRTSSPATNNIPGLDFHHNQGNVPRQGGGLPMDYSLPHNNQEPISNPLALLADASDAARALEPPSISANHTPHSMGESSAQGDNLTSGSLGRLLRRPGYVSLGLQLSRESMEHALDALLTPSPNVDRYSNYFKKPVQDSLRDVGPDVDPVDLGLITMEEAYYLFPIYFTRLHPINGILDPVLHTPEFVRSRSALLFTWVLALTAQFDHASASVAKRLRLHGEKLSKHVHTRGFKSVEIVQGYYISLLSATPAETLAKERSWLYTMHAFGVAAELGLDQYSDTEEPRNALGSSVYHQDRGASVYPRSSEAMANQMSPQYEGKDTSYDQRLIRNRERTWFRILLWERANSAAYGRIHSFPETALTKGIERWWMHPLADPTDRHTSAFIALRRILASLNCDLRDKQEAHHADPHWVRDLVDNTLRPWCSTWLGTVATSASCSTEQLSNTFLRYVYLHGRLWTLSIALHNSKRQNGNQAGIRNDCFEAAINACEVAVCDLEVVGEPLYGMLAPTWAMISYAAVLALKLFPAIYGSRVGSQLELFALLSQVALQLERAGQTPSHRFGIAALLGQHIMRILRAKSVALREELDVDLSYPQVSGNDHQLPQDGEAGHQGGPFVSDYDHFLTNASLAGDVTEEGFADLFREIFGPGFGGVF</sequence>
<dbReference type="InterPro" id="IPR036864">
    <property type="entry name" value="Zn2-C6_fun-type_DNA-bd_sf"/>
</dbReference>
<comment type="subcellular location">
    <subcellularLocation>
        <location evidence="1">Nucleus</location>
    </subcellularLocation>
</comment>
<dbReference type="Proteomes" id="UP001220324">
    <property type="component" value="Unassembled WGS sequence"/>
</dbReference>
<evidence type="ECO:0000313" key="8">
    <source>
        <dbReference type="EMBL" id="KAJ5557251.1"/>
    </source>
</evidence>
<dbReference type="AlphaFoldDB" id="A0AAD6GKG1"/>
<feature type="compositionally biased region" description="Polar residues" evidence="6">
    <location>
        <begin position="192"/>
        <end position="212"/>
    </location>
</feature>
<evidence type="ECO:0000256" key="2">
    <source>
        <dbReference type="ARBA" id="ARBA00023015"/>
    </source>
</evidence>
<dbReference type="PANTHER" id="PTHR31845">
    <property type="entry name" value="FINGER DOMAIN PROTEIN, PUTATIVE-RELATED"/>
    <property type="match status" value="1"/>
</dbReference>
<dbReference type="InterPro" id="IPR001138">
    <property type="entry name" value="Zn2Cys6_DnaBD"/>
</dbReference>
<evidence type="ECO:0000256" key="5">
    <source>
        <dbReference type="ARBA" id="ARBA00023242"/>
    </source>
</evidence>
<dbReference type="Gene3D" id="4.10.240.10">
    <property type="entry name" value="Zn(2)-C6 fungal-type DNA-binding domain"/>
    <property type="match status" value="1"/>
</dbReference>
<keyword evidence="3" id="KW-0238">DNA-binding</keyword>
<organism evidence="8 9">
    <name type="scientific">Penicillium frequentans</name>
    <dbReference type="NCBI Taxonomy" id="3151616"/>
    <lineage>
        <taxon>Eukaryota</taxon>
        <taxon>Fungi</taxon>
        <taxon>Dikarya</taxon>
        <taxon>Ascomycota</taxon>
        <taxon>Pezizomycotina</taxon>
        <taxon>Eurotiomycetes</taxon>
        <taxon>Eurotiomycetidae</taxon>
        <taxon>Eurotiales</taxon>
        <taxon>Aspergillaceae</taxon>
        <taxon>Penicillium</taxon>
    </lineage>
</organism>
<evidence type="ECO:0000256" key="4">
    <source>
        <dbReference type="ARBA" id="ARBA00023163"/>
    </source>
</evidence>
<dbReference type="PANTHER" id="PTHR31845:SF17">
    <property type="entry name" value="ZN(II)2CYS6 TRANSCRIPTION FACTOR (EUROFUNG)"/>
    <property type="match status" value="1"/>
</dbReference>
<dbReference type="GO" id="GO:0005634">
    <property type="term" value="C:nucleus"/>
    <property type="evidence" value="ECO:0007669"/>
    <property type="project" value="UniProtKB-SubCell"/>
</dbReference>
<feature type="domain" description="Zn(2)-C6 fungal-type" evidence="7">
    <location>
        <begin position="22"/>
        <end position="61"/>
    </location>
</feature>